<evidence type="ECO:0000313" key="11">
    <source>
        <dbReference type="Proteomes" id="UP000184480"/>
    </source>
</evidence>
<feature type="transmembrane region" description="Helical" evidence="8">
    <location>
        <begin position="337"/>
        <end position="357"/>
    </location>
</feature>
<evidence type="ECO:0000256" key="4">
    <source>
        <dbReference type="ARBA" id="ARBA00022679"/>
    </source>
</evidence>
<feature type="transmembrane region" description="Helical" evidence="8">
    <location>
        <begin position="116"/>
        <end position="135"/>
    </location>
</feature>
<keyword evidence="3 10" id="KW-0328">Glycosyltransferase</keyword>
<feature type="domain" description="Glycosyltransferase RgtA/B/C/D-like" evidence="9">
    <location>
        <begin position="67"/>
        <end position="219"/>
    </location>
</feature>
<evidence type="ECO:0000256" key="1">
    <source>
        <dbReference type="ARBA" id="ARBA00004651"/>
    </source>
</evidence>
<feature type="transmembrane region" description="Helical" evidence="8">
    <location>
        <begin position="269"/>
        <end position="291"/>
    </location>
</feature>
<evidence type="ECO:0000256" key="2">
    <source>
        <dbReference type="ARBA" id="ARBA00022475"/>
    </source>
</evidence>
<name>A0A1M5I119_9BACT</name>
<keyword evidence="2" id="KW-1003">Cell membrane</keyword>
<comment type="subcellular location">
    <subcellularLocation>
        <location evidence="1">Cell membrane</location>
        <topology evidence="1">Multi-pass membrane protein</topology>
    </subcellularLocation>
</comment>
<gene>
    <name evidence="10" type="ORF">SAMN05444362_1184</name>
</gene>
<evidence type="ECO:0000256" key="6">
    <source>
        <dbReference type="ARBA" id="ARBA00022989"/>
    </source>
</evidence>
<feature type="transmembrane region" description="Helical" evidence="8">
    <location>
        <begin position="363"/>
        <end position="384"/>
    </location>
</feature>
<dbReference type="RefSeq" id="WP_062178433.1">
    <property type="nucleotide sequence ID" value="NZ_BBXL01000005.1"/>
</dbReference>
<dbReference type="PANTHER" id="PTHR33908:SF11">
    <property type="entry name" value="MEMBRANE PROTEIN"/>
    <property type="match status" value="1"/>
</dbReference>
<organism evidence="10 11">
    <name type="scientific">Dysgonomonas macrotermitis</name>
    <dbReference type="NCBI Taxonomy" id="1346286"/>
    <lineage>
        <taxon>Bacteria</taxon>
        <taxon>Pseudomonadati</taxon>
        <taxon>Bacteroidota</taxon>
        <taxon>Bacteroidia</taxon>
        <taxon>Bacteroidales</taxon>
        <taxon>Dysgonomonadaceae</taxon>
        <taxon>Dysgonomonas</taxon>
    </lineage>
</organism>
<evidence type="ECO:0000259" key="9">
    <source>
        <dbReference type="Pfam" id="PF13231"/>
    </source>
</evidence>
<dbReference type="STRING" id="1346286.SAMN05444362_1184"/>
<reference evidence="11" key="1">
    <citation type="submission" date="2016-11" db="EMBL/GenBank/DDBJ databases">
        <authorList>
            <person name="Varghese N."/>
            <person name="Submissions S."/>
        </authorList>
    </citation>
    <scope>NUCLEOTIDE SEQUENCE [LARGE SCALE GENOMIC DNA]</scope>
    <source>
        <strain evidence="11">DSM 27370</strain>
    </source>
</reference>
<dbReference type="Pfam" id="PF13231">
    <property type="entry name" value="PMT_2"/>
    <property type="match status" value="1"/>
</dbReference>
<dbReference type="InterPro" id="IPR050297">
    <property type="entry name" value="LipidA_mod_glycosyltrf_83"/>
</dbReference>
<protein>
    <submittedName>
        <fullName evidence="10">Dolichyl-phosphate-mannose-protein mannosyltransferase</fullName>
    </submittedName>
</protein>
<evidence type="ECO:0000256" key="8">
    <source>
        <dbReference type="SAM" id="Phobius"/>
    </source>
</evidence>
<feature type="transmembrane region" description="Helical" evidence="8">
    <location>
        <begin position="77"/>
        <end position="104"/>
    </location>
</feature>
<keyword evidence="11" id="KW-1185">Reference proteome</keyword>
<evidence type="ECO:0000256" key="5">
    <source>
        <dbReference type="ARBA" id="ARBA00022692"/>
    </source>
</evidence>
<feature type="transmembrane region" description="Helical" evidence="8">
    <location>
        <begin position="178"/>
        <end position="200"/>
    </location>
</feature>
<feature type="transmembrane region" description="Helical" evidence="8">
    <location>
        <begin position="12"/>
        <end position="34"/>
    </location>
</feature>
<keyword evidence="5 8" id="KW-0812">Transmembrane</keyword>
<sequence>MVNDPTVPQKGISVTFLVSVILSFFSLCVFYLILCGNAYYSFDETYTMALVQYSFKGIWRITSIDVHPPLYYFMLKIFTAVFGSGMTAARVFSLLGIALMFVLGLFPVRRFWGEKVAFAFVLMLAFLPVVQYLAIDIRMYSWSMFFVTAASLSAYWIYTKASVYSYLVLTFFALCSAYIHYYAFLGVLVIFGLLFTILIISKRKKDWIWLIFFFILFLAGFSLWIPALVSQIGAVNQHFWITSITAKDILLFTYYTFSPKEPTHPYTIFTLPMMGAALSVMLLFIAAIIIWSVKLFKEEPKRISILTALCFSLVALLPVIFAVIYSYIQAPVIIPRYTTTVLGPLLIAFSIACTQIFTNSTKGKYFITLCFALLALLGITRFFSERKYTQGEAKDDMEMAGYIKAKNLEKTVFMSTLDGAGTLGMFSVNHPGNLFFVYTERENTGTYLPFKLVQVDKLPRDFDFFYVKNNYATQNKISDGEDRFFRTSIQPDFVVVDSLVQKEKSIYRFRTVHRERAVQSE</sequence>
<dbReference type="Proteomes" id="UP000184480">
    <property type="component" value="Unassembled WGS sequence"/>
</dbReference>
<dbReference type="EMBL" id="FQUC01000018">
    <property type="protein sequence ID" value="SHG22014.1"/>
    <property type="molecule type" value="Genomic_DNA"/>
</dbReference>
<proteinExistence type="predicted"/>
<accession>A0A1M5I119</accession>
<evidence type="ECO:0000256" key="3">
    <source>
        <dbReference type="ARBA" id="ARBA00022676"/>
    </source>
</evidence>
<dbReference type="GO" id="GO:0016763">
    <property type="term" value="F:pentosyltransferase activity"/>
    <property type="evidence" value="ECO:0007669"/>
    <property type="project" value="TreeGrafter"/>
</dbReference>
<dbReference type="GO" id="GO:0009103">
    <property type="term" value="P:lipopolysaccharide biosynthetic process"/>
    <property type="evidence" value="ECO:0007669"/>
    <property type="project" value="UniProtKB-ARBA"/>
</dbReference>
<keyword evidence="4 10" id="KW-0808">Transferase</keyword>
<feature type="transmembrane region" description="Helical" evidence="8">
    <location>
        <begin position="207"/>
        <end position="227"/>
    </location>
</feature>
<dbReference type="InterPro" id="IPR038731">
    <property type="entry name" value="RgtA/B/C-like"/>
</dbReference>
<evidence type="ECO:0000256" key="7">
    <source>
        <dbReference type="ARBA" id="ARBA00023136"/>
    </source>
</evidence>
<dbReference type="PANTHER" id="PTHR33908">
    <property type="entry name" value="MANNOSYLTRANSFERASE YKCB-RELATED"/>
    <property type="match status" value="1"/>
</dbReference>
<dbReference type="GO" id="GO:0005886">
    <property type="term" value="C:plasma membrane"/>
    <property type="evidence" value="ECO:0007669"/>
    <property type="project" value="UniProtKB-SubCell"/>
</dbReference>
<dbReference type="AlphaFoldDB" id="A0A1M5I119"/>
<keyword evidence="6 8" id="KW-1133">Transmembrane helix</keyword>
<dbReference type="OrthoDB" id="139918at2"/>
<keyword evidence="7 8" id="KW-0472">Membrane</keyword>
<feature type="transmembrane region" description="Helical" evidence="8">
    <location>
        <begin position="142"/>
        <end position="158"/>
    </location>
</feature>
<evidence type="ECO:0000313" key="10">
    <source>
        <dbReference type="EMBL" id="SHG22014.1"/>
    </source>
</evidence>
<feature type="transmembrane region" description="Helical" evidence="8">
    <location>
        <begin position="303"/>
        <end position="325"/>
    </location>
</feature>